<dbReference type="EnsemblMetazoa" id="CJA34179b.1">
    <property type="protein sequence ID" value="CJA34179b.1"/>
    <property type="gene ID" value="WBGene00210026"/>
</dbReference>
<evidence type="ECO:0000313" key="2">
    <source>
        <dbReference type="EnsemblMetazoa" id="CJA34179b.1"/>
    </source>
</evidence>
<accession>A0A8R1IKR5</accession>
<sequence length="531" mass="59672">MFHRQFPHEDLCRNYSSLSVGVLKLVSRYGNSSTKDDFFYAKMKDGVKRVYRFVAAVVLDGTVSVRVEKVKEVDINSRFMSLELCARTLDGTDLYYGLEVVKHLRGYCGIAEGYLSGEREFVDIDDIIGMAAKHSVMSSPRSQHIRSRPKISPLTSQENHKYKPYNPVSMTVPSPPAGIHRAEGRRKQMIGYPSFKDARNSNSSSFNVEVENKPAYVSRFHDREVFNQYEENYETRVPSVPSVCSSDGKWSSIGFASQKMYEFETGTPLCREKIEENLDQLTKSWKEIDFGEHLIMAQSYRQRSEPELEKLCLINAFHAGVLNKLLRNAKRDKVASNGIPNVNPNHGFSLQKALRNDDILELPSRKLFKLSEIVSSNDASKWTSSFFSAHLSNCLLTIYKKLADKDGGFHRYTGTDAGSVYISLNSKLRDSIDEFAIDGFGQERSDDVKSYVRHVSNRIVTNLCTRKRTSLKKSDVAASPEDDAAKLREDCQNGLENSWLFSPSSSGARVGVVYSDDSEDGGGGGFGSDDE</sequence>
<dbReference type="PANTHER" id="PTHR22921">
    <property type="entry name" value="PROTEIN CBG20088-RELATED"/>
    <property type="match status" value="1"/>
</dbReference>
<evidence type="ECO:0000313" key="3">
    <source>
        <dbReference type="Proteomes" id="UP000005237"/>
    </source>
</evidence>
<dbReference type="AlphaFoldDB" id="A0A8R1IKR5"/>
<protein>
    <submittedName>
        <fullName evidence="2">Uncharacterized protein</fullName>
    </submittedName>
</protein>
<feature type="region of interest" description="Disordered" evidence="1">
    <location>
        <begin position="155"/>
        <end position="177"/>
    </location>
</feature>
<reference evidence="2" key="2">
    <citation type="submission" date="2022-06" db="UniProtKB">
        <authorList>
            <consortium name="EnsemblMetazoa"/>
        </authorList>
    </citation>
    <scope>IDENTIFICATION</scope>
    <source>
        <strain evidence="2">DF5081</strain>
    </source>
</reference>
<proteinExistence type="predicted"/>
<dbReference type="Proteomes" id="UP000005237">
    <property type="component" value="Unassembled WGS sequence"/>
</dbReference>
<name>A0A8R1IKR5_CAEJA</name>
<dbReference type="PANTHER" id="PTHR22921:SF27">
    <property type="entry name" value="C2H2-TYPE DOMAIN-CONTAINING PROTEIN-RELATED"/>
    <property type="match status" value="1"/>
</dbReference>
<feature type="region of interest" description="Disordered" evidence="1">
    <location>
        <begin position="503"/>
        <end position="531"/>
    </location>
</feature>
<feature type="compositionally biased region" description="Gly residues" evidence="1">
    <location>
        <begin position="521"/>
        <end position="531"/>
    </location>
</feature>
<reference evidence="3" key="1">
    <citation type="submission" date="2010-08" db="EMBL/GenBank/DDBJ databases">
        <authorList>
            <consortium name="Caenorhabditis japonica Sequencing Consortium"/>
            <person name="Wilson R.K."/>
        </authorList>
    </citation>
    <scope>NUCLEOTIDE SEQUENCE [LARGE SCALE GENOMIC DNA]</scope>
    <source>
        <strain evidence="3">DF5081</strain>
    </source>
</reference>
<evidence type="ECO:0000256" key="1">
    <source>
        <dbReference type="SAM" id="MobiDB-lite"/>
    </source>
</evidence>
<organism evidence="2 3">
    <name type="scientific">Caenorhabditis japonica</name>
    <dbReference type="NCBI Taxonomy" id="281687"/>
    <lineage>
        <taxon>Eukaryota</taxon>
        <taxon>Metazoa</taxon>
        <taxon>Ecdysozoa</taxon>
        <taxon>Nematoda</taxon>
        <taxon>Chromadorea</taxon>
        <taxon>Rhabditida</taxon>
        <taxon>Rhabditina</taxon>
        <taxon>Rhabditomorpha</taxon>
        <taxon>Rhabditoidea</taxon>
        <taxon>Rhabditidae</taxon>
        <taxon>Peloderinae</taxon>
        <taxon>Caenorhabditis</taxon>
    </lineage>
</organism>
<keyword evidence="3" id="KW-1185">Reference proteome</keyword>